<name>A0A2A8CU15_9BACT</name>
<evidence type="ECO:0000256" key="4">
    <source>
        <dbReference type="ARBA" id="ARBA00022837"/>
    </source>
</evidence>
<comment type="caution">
    <text evidence="6">The sequence shown here is derived from an EMBL/GenBank/DDBJ whole genome shotgun (WGS) entry which is preliminary data.</text>
</comment>
<dbReference type="InterPro" id="IPR023572">
    <property type="entry name" value="Archease_dom"/>
</dbReference>
<dbReference type="PANTHER" id="PTHR12682:SF11">
    <property type="entry name" value="PROTEIN ARCHEASE"/>
    <property type="match status" value="1"/>
</dbReference>
<evidence type="ECO:0000256" key="3">
    <source>
        <dbReference type="ARBA" id="ARBA00022723"/>
    </source>
</evidence>
<dbReference type="GO" id="GO:0008033">
    <property type="term" value="P:tRNA processing"/>
    <property type="evidence" value="ECO:0007669"/>
    <property type="project" value="UniProtKB-KW"/>
</dbReference>
<gene>
    <name evidence="6" type="ORF">CRI94_16700</name>
</gene>
<dbReference type="Pfam" id="PF01951">
    <property type="entry name" value="Archease"/>
    <property type="match status" value="1"/>
</dbReference>
<evidence type="ECO:0000256" key="2">
    <source>
        <dbReference type="ARBA" id="ARBA00022694"/>
    </source>
</evidence>
<comment type="similarity">
    <text evidence="1">Belongs to the archease family.</text>
</comment>
<dbReference type="PANTHER" id="PTHR12682">
    <property type="entry name" value="ARCHEASE"/>
    <property type="match status" value="1"/>
</dbReference>
<dbReference type="InterPro" id="IPR002804">
    <property type="entry name" value="Archease"/>
</dbReference>
<dbReference type="EMBL" id="PDEQ01000011">
    <property type="protein sequence ID" value="PEN11221.1"/>
    <property type="molecule type" value="Genomic_DNA"/>
</dbReference>
<evidence type="ECO:0000259" key="5">
    <source>
        <dbReference type="Pfam" id="PF01951"/>
    </source>
</evidence>
<organism evidence="6 7">
    <name type="scientific">Longibacter salinarum</name>
    <dbReference type="NCBI Taxonomy" id="1850348"/>
    <lineage>
        <taxon>Bacteria</taxon>
        <taxon>Pseudomonadati</taxon>
        <taxon>Rhodothermota</taxon>
        <taxon>Rhodothermia</taxon>
        <taxon>Rhodothermales</taxon>
        <taxon>Salisaetaceae</taxon>
        <taxon>Longibacter</taxon>
    </lineage>
</organism>
<dbReference type="SUPFAM" id="SSF69819">
    <property type="entry name" value="MTH1598-like"/>
    <property type="match status" value="1"/>
</dbReference>
<evidence type="ECO:0000313" key="7">
    <source>
        <dbReference type="Proteomes" id="UP000220102"/>
    </source>
</evidence>
<dbReference type="GO" id="GO:0046872">
    <property type="term" value="F:metal ion binding"/>
    <property type="evidence" value="ECO:0007669"/>
    <property type="project" value="UniProtKB-KW"/>
</dbReference>
<keyword evidence="7" id="KW-1185">Reference proteome</keyword>
<dbReference type="InterPro" id="IPR036820">
    <property type="entry name" value="Archease_dom_sf"/>
</dbReference>
<keyword evidence="3" id="KW-0479">Metal-binding</keyword>
<keyword evidence="2" id="KW-0819">tRNA processing</keyword>
<feature type="domain" description="Archease" evidence="5">
    <location>
        <begin position="46"/>
        <end position="181"/>
    </location>
</feature>
<proteinExistence type="inferred from homology"/>
<protein>
    <submittedName>
        <fullName evidence="6">Protein archease</fullName>
    </submittedName>
</protein>
<evidence type="ECO:0000256" key="1">
    <source>
        <dbReference type="ARBA" id="ARBA00007963"/>
    </source>
</evidence>
<accession>A0A2A8CU15</accession>
<keyword evidence="4" id="KW-0106">Calcium</keyword>
<dbReference type="Gene3D" id="3.55.10.10">
    <property type="entry name" value="Archease domain"/>
    <property type="match status" value="1"/>
</dbReference>
<reference evidence="6 7" key="1">
    <citation type="submission" date="2017-10" db="EMBL/GenBank/DDBJ databases">
        <title>Draft genome of Longibacter Salinarum.</title>
        <authorList>
            <person name="Goh K.M."/>
            <person name="Shamsir M.S."/>
            <person name="Lim S.W."/>
        </authorList>
    </citation>
    <scope>NUCLEOTIDE SEQUENCE [LARGE SCALE GENOMIC DNA]</scope>
    <source>
        <strain evidence="6 7">KCTC 52045</strain>
    </source>
</reference>
<dbReference type="AlphaFoldDB" id="A0A2A8CU15"/>
<dbReference type="Proteomes" id="UP000220102">
    <property type="component" value="Unassembled WGS sequence"/>
</dbReference>
<evidence type="ECO:0000313" key="6">
    <source>
        <dbReference type="EMBL" id="PEN11221.1"/>
    </source>
</evidence>
<sequence>MDCTAILVAKTRDGNDRFYVKVALFRALVDGFPSAMARATPHWLHEIDHTADVGINVTAPDRNTLYERAALGTFGVLTDLTTVEERMSKKVTVEASDPERLMVRWLSELNFLHTTKHLLFSRFDVEVSGPDDALTLRAACHGEPIDRDRHPVYTEIKAVTYHDMKIQHHDNIWEVQVIFDL</sequence>